<evidence type="ECO:0000313" key="1">
    <source>
        <dbReference type="EMBL" id="MPN22226.1"/>
    </source>
</evidence>
<comment type="caution">
    <text evidence="1">The sequence shown here is derived from an EMBL/GenBank/DDBJ whole genome shotgun (WGS) entry which is preliminary data.</text>
</comment>
<sequence>MAGASSSTVFTVAIQYNASSNANSGKVAYIYILANSAPVATYAVNGSAGIKMATTIAGLSSATAGNGITAKQAEGTEIFVTAATAGMAVKAATLALTKTATAGVYSFKVAALDVAANEFTAIANGDTVLADYAKTLAAFTYSNTDVSATAVKVAVAANYTGTQDGNAVTATAAFANGYTPMVAGSEQTVAMNVTLTVTISGVVSTLVVPMNVTVCTLA</sequence>
<name>A0A645G7W5_9ZZZZ</name>
<proteinExistence type="predicted"/>
<reference evidence="1" key="1">
    <citation type="submission" date="2019-08" db="EMBL/GenBank/DDBJ databases">
        <authorList>
            <person name="Kucharzyk K."/>
            <person name="Murdoch R.W."/>
            <person name="Higgins S."/>
            <person name="Loffler F."/>
        </authorList>
    </citation>
    <scope>NUCLEOTIDE SEQUENCE</scope>
</reference>
<dbReference type="AlphaFoldDB" id="A0A645G7W5"/>
<protein>
    <submittedName>
        <fullName evidence="1">Uncharacterized protein</fullName>
    </submittedName>
</protein>
<organism evidence="1">
    <name type="scientific">bioreactor metagenome</name>
    <dbReference type="NCBI Taxonomy" id="1076179"/>
    <lineage>
        <taxon>unclassified sequences</taxon>
        <taxon>metagenomes</taxon>
        <taxon>ecological metagenomes</taxon>
    </lineage>
</organism>
<gene>
    <name evidence="1" type="ORF">SDC9_169609</name>
</gene>
<dbReference type="EMBL" id="VSSQ01070423">
    <property type="protein sequence ID" value="MPN22226.1"/>
    <property type="molecule type" value="Genomic_DNA"/>
</dbReference>
<accession>A0A645G7W5</accession>